<dbReference type="InterPro" id="IPR018484">
    <property type="entry name" value="FGGY_N"/>
</dbReference>
<dbReference type="InterPro" id="IPR043129">
    <property type="entry name" value="ATPase_NBD"/>
</dbReference>
<dbReference type="Pfam" id="PF00370">
    <property type="entry name" value="FGGY_N"/>
    <property type="match status" value="1"/>
</dbReference>
<evidence type="ECO:0000313" key="6">
    <source>
        <dbReference type="EMBL" id="MFC3202672.1"/>
    </source>
</evidence>
<feature type="domain" description="Carbohydrate kinase FGGY C-terminal" evidence="5">
    <location>
        <begin position="252"/>
        <end position="428"/>
    </location>
</feature>
<gene>
    <name evidence="6" type="ORF">ACFOEW_12705</name>
</gene>
<evidence type="ECO:0000313" key="7">
    <source>
        <dbReference type="Proteomes" id="UP001595477"/>
    </source>
</evidence>
<keyword evidence="7" id="KW-1185">Reference proteome</keyword>
<name>A0ABV7JZU0_9ALTE</name>
<dbReference type="CDD" id="cd07772">
    <property type="entry name" value="ASKHA_NBD_FGGY_NaCK-like"/>
    <property type="match status" value="1"/>
</dbReference>
<dbReference type="PANTHER" id="PTHR43095:SF5">
    <property type="entry name" value="XYLULOSE KINASE"/>
    <property type="match status" value="1"/>
</dbReference>
<evidence type="ECO:0000256" key="3">
    <source>
        <dbReference type="ARBA" id="ARBA00022777"/>
    </source>
</evidence>
<dbReference type="InterPro" id="IPR050406">
    <property type="entry name" value="FGGY_Carb_Kinase"/>
</dbReference>
<dbReference type="EMBL" id="JBHRSX010000029">
    <property type="protein sequence ID" value="MFC3202672.1"/>
    <property type="molecule type" value="Genomic_DNA"/>
</dbReference>
<proteinExistence type="inferred from homology"/>
<comment type="similarity">
    <text evidence="1">Belongs to the FGGY kinase family.</text>
</comment>
<protein>
    <submittedName>
        <fullName evidence="6">FGGY-family carbohydrate kinase</fullName>
        <ecNumber evidence="6">2.7.1.-</ecNumber>
    </submittedName>
</protein>
<comment type="caution">
    <text evidence="6">The sequence shown here is derived from an EMBL/GenBank/DDBJ whole genome shotgun (WGS) entry which is preliminary data.</text>
</comment>
<evidence type="ECO:0000256" key="2">
    <source>
        <dbReference type="ARBA" id="ARBA00022679"/>
    </source>
</evidence>
<dbReference type="Pfam" id="PF21546">
    <property type="entry name" value="FGGY_C_2"/>
    <property type="match status" value="1"/>
</dbReference>
<evidence type="ECO:0000256" key="1">
    <source>
        <dbReference type="ARBA" id="ARBA00009156"/>
    </source>
</evidence>
<feature type="domain" description="Carbohydrate kinase FGGY N-terminal" evidence="4">
    <location>
        <begin position="5"/>
        <end position="240"/>
    </location>
</feature>
<reference evidence="7" key="1">
    <citation type="journal article" date="2019" name="Int. J. Syst. Evol. Microbiol.">
        <title>The Global Catalogue of Microorganisms (GCM) 10K type strain sequencing project: providing services to taxonomists for standard genome sequencing and annotation.</title>
        <authorList>
            <consortium name="The Broad Institute Genomics Platform"/>
            <consortium name="The Broad Institute Genome Sequencing Center for Infectious Disease"/>
            <person name="Wu L."/>
            <person name="Ma J."/>
        </authorList>
    </citation>
    <scope>NUCLEOTIDE SEQUENCE [LARGE SCALE GENOMIC DNA]</scope>
    <source>
        <strain evidence="7">KCTC 52449</strain>
    </source>
</reference>
<dbReference type="Proteomes" id="UP001595477">
    <property type="component" value="Unassembled WGS sequence"/>
</dbReference>
<keyword evidence="2 6" id="KW-0808">Transferase</keyword>
<dbReference type="Gene3D" id="3.30.420.40">
    <property type="match status" value="2"/>
</dbReference>
<dbReference type="InterPro" id="IPR049382">
    <property type="entry name" value="FGGY_C_2"/>
</dbReference>
<keyword evidence="3 6" id="KW-0418">Kinase</keyword>
<accession>A0ABV7JZU0</accession>
<dbReference type="EC" id="2.7.1.-" evidence="6"/>
<sequence>MLNAVVDIGKTHIKLLVLEDGQQQACFTSKNAPQDGLYPQADTDGIWQWLCSTLNTYPRTGEISALVVTTHGATAALVNHNAQDRNTALVLPVVDYEFDGVEECNGDYAGVRPDFSETLSPQLPAGLNLGRQLFWLQHKFADEFASATHILMYPQYWAWRLGGEPASEVTSLGCHTDLWQPQGQDYSSLVDKCQWREYFPPLRNAWDELGYVSEQVAQQTGLSTTCKLYAGIHDSNASLLRYLPTDNNSNQTLNVISSGTWTIIMQTNRPVDNLKAARDTLANVDVFGRPVSCARFMGGREYETICQLLGGDIGMGAEAAAIQQAIDERWMVTPDFSHGNGPFGHAQPALLCPDKPPSPQAIATLYCALMIDQRLNDLNASGPVYIEGAFLKNPVLCELVAQLRPHQKVMLSSDNTGTVMGAAALMNFNHRQQQVTDLVPCTPATFSQLAQYKADWYHAIATRAAQ</sequence>
<dbReference type="RefSeq" id="WP_241155683.1">
    <property type="nucleotide sequence ID" value="NZ_JBHRSX010000029.1"/>
</dbReference>
<dbReference type="PANTHER" id="PTHR43095">
    <property type="entry name" value="SUGAR KINASE"/>
    <property type="match status" value="1"/>
</dbReference>
<dbReference type="SUPFAM" id="SSF53067">
    <property type="entry name" value="Actin-like ATPase domain"/>
    <property type="match status" value="2"/>
</dbReference>
<organism evidence="6 7">
    <name type="scientific">Alteromonas oceani</name>
    <dbReference type="NCBI Taxonomy" id="2071609"/>
    <lineage>
        <taxon>Bacteria</taxon>
        <taxon>Pseudomonadati</taxon>
        <taxon>Pseudomonadota</taxon>
        <taxon>Gammaproteobacteria</taxon>
        <taxon>Alteromonadales</taxon>
        <taxon>Alteromonadaceae</taxon>
        <taxon>Alteromonas/Salinimonas group</taxon>
        <taxon>Alteromonas</taxon>
    </lineage>
</organism>
<dbReference type="GO" id="GO:0016301">
    <property type="term" value="F:kinase activity"/>
    <property type="evidence" value="ECO:0007669"/>
    <property type="project" value="UniProtKB-KW"/>
</dbReference>
<evidence type="ECO:0000259" key="5">
    <source>
        <dbReference type="Pfam" id="PF21546"/>
    </source>
</evidence>
<evidence type="ECO:0000259" key="4">
    <source>
        <dbReference type="Pfam" id="PF00370"/>
    </source>
</evidence>